<dbReference type="AlphaFoldDB" id="A0AAJ0A1X3"/>
<feature type="transmembrane region" description="Helical" evidence="1">
    <location>
        <begin position="112"/>
        <end position="141"/>
    </location>
</feature>
<sequence length="208" mass="23328">MERFIGVYFDHPKFINETMQTLSLLLPLNDLDSIDWFKSYRKKFQRSLPSKSKSLSGIDPHAGQMPVGSRRAADYNYWLPRLLELEKEFLNYSPRTLGQFLRDHRRYRNWTLYWVGLVALVLTLISSMTGVVSAVVGGLALKDDKNDRESLTAACCCRDIDSVTNILTEESLAPVSASVVTLAPAQVIDPGQTLIVTILVTTTVTTEA</sequence>
<evidence type="ECO:0000256" key="1">
    <source>
        <dbReference type="SAM" id="Phobius"/>
    </source>
</evidence>
<keyword evidence="3" id="KW-1185">Reference proteome</keyword>
<evidence type="ECO:0000313" key="2">
    <source>
        <dbReference type="EMBL" id="KAK1654954.1"/>
    </source>
</evidence>
<keyword evidence="1" id="KW-0472">Membrane</keyword>
<evidence type="ECO:0000313" key="3">
    <source>
        <dbReference type="Proteomes" id="UP001243989"/>
    </source>
</evidence>
<gene>
    <name evidence="2" type="ORF">BDP81DRAFT_416906</name>
</gene>
<reference evidence="2" key="1">
    <citation type="submission" date="2021-06" db="EMBL/GenBank/DDBJ databases">
        <title>Comparative genomics, transcriptomics and evolutionary studies reveal genomic signatures of adaptation to plant cell wall in hemibiotrophic fungi.</title>
        <authorList>
            <consortium name="DOE Joint Genome Institute"/>
            <person name="Baroncelli R."/>
            <person name="Diaz J.F."/>
            <person name="Benocci T."/>
            <person name="Peng M."/>
            <person name="Battaglia E."/>
            <person name="Haridas S."/>
            <person name="Andreopoulos W."/>
            <person name="Labutti K."/>
            <person name="Pangilinan J."/>
            <person name="Floch G.L."/>
            <person name="Makela M.R."/>
            <person name="Henrissat B."/>
            <person name="Grigoriev I.V."/>
            <person name="Crouch J.A."/>
            <person name="De Vries R.P."/>
            <person name="Sukno S.A."/>
            <person name="Thon M.R."/>
        </authorList>
    </citation>
    <scope>NUCLEOTIDE SEQUENCE</scope>
    <source>
        <strain evidence="2">CBS 102054</strain>
    </source>
</reference>
<keyword evidence="1" id="KW-0812">Transmembrane</keyword>
<dbReference type="Proteomes" id="UP001243989">
    <property type="component" value="Unassembled WGS sequence"/>
</dbReference>
<dbReference type="EMBL" id="JAHMHQ010000002">
    <property type="protein sequence ID" value="KAK1654954.1"/>
    <property type="molecule type" value="Genomic_DNA"/>
</dbReference>
<comment type="caution">
    <text evidence="2">The sequence shown here is derived from an EMBL/GenBank/DDBJ whole genome shotgun (WGS) entry which is preliminary data.</text>
</comment>
<accession>A0AAJ0A1X3</accession>
<dbReference type="GeneID" id="85474439"/>
<organism evidence="2 3">
    <name type="scientific">Colletotrichum phormii</name>
    <dbReference type="NCBI Taxonomy" id="359342"/>
    <lineage>
        <taxon>Eukaryota</taxon>
        <taxon>Fungi</taxon>
        <taxon>Dikarya</taxon>
        <taxon>Ascomycota</taxon>
        <taxon>Pezizomycotina</taxon>
        <taxon>Sordariomycetes</taxon>
        <taxon>Hypocreomycetidae</taxon>
        <taxon>Glomerellales</taxon>
        <taxon>Glomerellaceae</taxon>
        <taxon>Colletotrichum</taxon>
        <taxon>Colletotrichum acutatum species complex</taxon>
    </lineage>
</organism>
<proteinExistence type="predicted"/>
<name>A0AAJ0A1X3_9PEZI</name>
<dbReference type="RefSeq" id="XP_060450998.1">
    <property type="nucleotide sequence ID" value="XM_060589577.1"/>
</dbReference>
<keyword evidence="1" id="KW-1133">Transmembrane helix</keyword>
<protein>
    <submittedName>
        <fullName evidence="2">Uncharacterized protein</fullName>
    </submittedName>
</protein>